<dbReference type="OrthoDB" id="9800897at2"/>
<keyword evidence="2" id="KW-0902">Two-component regulatory system</keyword>
<proteinExistence type="predicted"/>
<dbReference type="PROSITE" id="PS50110">
    <property type="entry name" value="RESPONSE_REGULATORY"/>
    <property type="match status" value="1"/>
</dbReference>
<feature type="modified residue" description="4-aspartylphosphate" evidence="3">
    <location>
        <position position="54"/>
    </location>
</feature>
<accession>A0A545TE75</accession>
<dbReference type="InterPro" id="IPR011006">
    <property type="entry name" value="CheY-like_superfamily"/>
</dbReference>
<dbReference type="SMART" id="SM00448">
    <property type="entry name" value="REC"/>
    <property type="match status" value="1"/>
</dbReference>
<organism evidence="5 6">
    <name type="scientific">Aliikangiella marina</name>
    <dbReference type="NCBI Taxonomy" id="1712262"/>
    <lineage>
        <taxon>Bacteria</taxon>
        <taxon>Pseudomonadati</taxon>
        <taxon>Pseudomonadota</taxon>
        <taxon>Gammaproteobacteria</taxon>
        <taxon>Oceanospirillales</taxon>
        <taxon>Pleioneaceae</taxon>
        <taxon>Aliikangiella</taxon>
    </lineage>
</organism>
<keyword evidence="6" id="KW-1185">Reference proteome</keyword>
<dbReference type="Gene3D" id="3.40.50.2300">
    <property type="match status" value="1"/>
</dbReference>
<dbReference type="InterPro" id="IPR001789">
    <property type="entry name" value="Sig_transdc_resp-reg_receiver"/>
</dbReference>
<dbReference type="AlphaFoldDB" id="A0A545TE75"/>
<dbReference type="PANTHER" id="PTHR45339:SF1">
    <property type="entry name" value="HYBRID SIGNAL TRANSDUCTION HISTIDINE KINASE J"/>
    <property type="match status" value="1"/>
</dbReference>
<name>A0A545TE75_9GAMM</name>
<dbReference type="SUPFAM" id="SSF52172">
    <property type="entry name" value="CheY-like"/>
    <property type="match status" value="1"/>
</dbReference>
<dbReference type="CDD" id="cd17546">
    <property type="entry name" value="REC_hyHK_CKI1_RcsC-like"/>
    <property type="match status" value="1"/>
</dbReference>
<dbReference type="Pfam" id="PF00072">
    <property type="entry name" value="Response_reg"/>
    <property type="match status" value="1"/>
</dbReference>
<comment type="caution">
    <text evidence="5">The sequence shown here is derived from an EMBL/GenBank/DDBJ whole genome shotgun (WGS) entry which is preliminary data.</text>
</comment>
<dbReference type="EMBL" id="VIKR01000002">
    <property type="protein sequence ID" value="TQV75525.1"/>
    <property type="molecule type" value="Genomic_DNA"/>
</dbReference>
<evidence type="ECO:0000256" key="3">
    <source>
        <dbReference type="PROSITE-ProRule" id="PRU00169"/>
    </source>
</evidence>
<evidence type="ECO:0000259" key="4">
    <source>
        <dbReference type="PROSITE" id="PS50110"/>
    </source>
</evidence>
<feature type="domain" description="Response regulatory" evidence="4">
    <location>
        <begin position="2"/>
        <end position="120"/>
    </location>
</feature>
<gene>
    <name evidence="5" type="ORF">FLL45_11460</name>
</gene>
<evidence type="ECO:0000256" key="2">
    <source>
        <dbReference type="ARBA" id="ARBA00023012"/>
    </source>
</evidence>
<evidence type="ECO:0000313" key="5">
    <source>
        <dbReference type="EMBL" id="TQV75525.1"/>
    </source>
</evidence>
<dbReference type="Proteomes" id="UP000317839">
    <property type="component" value="Unassembled WGS sequence"/>
</dbReference>
<protein>
    <submittedName>
        <fullName evidence="5">Response regulator</fullName>
    </submittedName>
</protein>
<keyword evidence="1 3" id="KW-0597">Phosphoprotein</keyword>
<dbReference type="GO" id="GO:0000160">
    <property type="term" value="P:phosphorelay signal transduction system"/>
    <property type="evidence" value="ECO:0007669"/>
    <property type="project" value="UniProtKB-KW"/>
</dbReference>
<dbReference type="RefSeq" id="WP_142942139.1">
    <property type="nucleotide sequence ID" value="NZ_VIKR01000002.1"/>
</dbReference>
<evidence type="ECO:0000256" key="1">
    <source>
        <dbReference type="ARBA" id="ARBA00022553"/>
    </source>
</evidence>
<dbReference type="PANTHER" id="PTHR45339">
    <property type="entry name" value="HYBRID SIGNAL TRANSDUCTION HISTIDINE KINASE J"/>
    <property type="match status" value="1"/>
</dbReference>
<evidence type="ECO:0000313" key="6">
    <source>
        <dbReference type="Proteomes" id="UP000317839"/>
    </source>
</evidence>
<sequence length="120" mass="13113">MLVLVADDNDINVKVASAFLKSLGVPKESVVTAQNGEEAIEKCQKHKIDLIFMDIQMPVLDGLQATREILKGEGHKPVIVALTANATDGVEKKYLEMGMKMVIPKPVTKPAFQKALELIN</sequence>
<reference evidence="5 6" key="1">
    <citation type="submission" date="2019-06" db="EMBL/GenBank/DDBJ databases">
        <title>Draft genome of Aliikangiella marina GYP-15.</title>
        <authorList>
            <person name="Wang G."/>
        </authorList>
    </citation>
    <scope>NUCLEOTIDE SEQUENCE [LARGE SCALE GENOMIC DNA]</scope>
    <source>
        <strain evidence="5 6">GYP-15</strain>
    </source>
</reference>